<keyword evidence="5" id="KW-1185">Reference proteome</keyword>
<dbReference type="Gene3D" id="3.40.630.40">
    <property type="entry name" value="Zn-dependent exopeptidases"/>
    <property type="match status" value="1"/>
</dbReference>
<evidence type="ECO:0000313" key="4">
    <source>
        <dbReference type="EMBL" id="MBE5035802.1"/>
    </source>
</evidence>
<dbReference type="Proteomes" id="UP001516588">
    <property type="component" value="Unassembled WGS sequence"/>
</dbReference>
<accession>A0ABR9QYJ2</accession>
<dbReference type="PANTHER" id="PTHR30404">
    <property type="entry name" value="N-ACETYLMURAMOYL-L-ALANINE AMIDASE"/>
    <property type="match status" value="1"/>
</dbReference>
<dbReference type="InterPro" id="IPR002508">
    <property type="entry name" value="MurNAc-LAA_cat"/>
</dbReference>
<dbReference type="SUPFAM" id="SSF53187">
    <property type="entry name" value="Zn-dependent exopeptidases"/>
    <property type="match status" value="1"/>
</dbReference>
<dbReference type="InterPro" id="IPR050695">
    <property type="entry name" value="N-acetylmuramoyl_amidase_3"/>
</dbReference>
<evidence type="ECO:0000256" key="1">
    <source>
        <dbReference type="ARBA" id="ARBA00022801"/>
    </source>
</evidence>
<dbReference type="PANTHER" id="PTHR30404:SF0">
    <property type="entry name" value="N-ACETYLMURAMOYL-L-ALANINE AMIDASE AMIC"/>
    <property type="match status" value="1"/>
</dbReference>
<feature type="domain" description="MurNAc-LAA" evidence="3">
    <location>
        <begin position="73"/>
        <end position="186"/>
    </location>
</feature>
<evidence type="ECO:0000313" key="5">
    <source>
        <dbReference type="Proteomes" id="UP001516588"/>
    </source>
</evidence>
<feature type="region of interest" description="Disordered" evidence="2">
    <location>
        <begin position="199"/>
        <end position="220"/>
    </location>
</feature>
<sequence>MSTVFKSKIGKTLARHFIGVGHGGSDPGASKYVVEKTAALNMALAEKDYLVAHGVEVCMSRVRDENDPVEEEVRECNRYNPDATNEVHLNSGGGDGFEVYRSVIGTDSKKLAECIEKQVKAIGQNSRGVKTKTLANGQDYFMYVRETYAPAALCEGGFVDNKNDSKDFDELDEQRAFGIAYAKGVLDYYGIAYDKDDTAGQTKPSGGSSGNKKPAVKKAPDVKYQTYTRGKGLLPNVINCSGKGTDAYAGWIGYDILALFANTVGKEEVAGKLKFRVHDREKGIWLNWQYDREKDANGENFAGTKKTAIDGLQMELEGLKGFEVWYQAYTAEDGWLESVTGWGAGDNGYAGIYGHDIQAIKIKIVKAA</sequence>
<gene>
    <name evidence="4" type="ORF">INF20_05880</name>
</gene>
<reference evidence="4 5" key="1">
    <citation type="submission" date="2020-10" db="EMBL/GenBank/DDBJ databases">
        <title>ChiBAC.</title>
        <authorList>
            <person name="Zenner C."/>
            <person name="Hitch T.C.A."/>
            <person name="Clavel T."/>
        </authorList>
    </citation>
    <scope>NUCLEOTIDE SEQUENCE [LARGE SCALE GENOMIC DNA]</scope>
    <source>
        <strain evidence="4 5">DSM 108706</strain>
    </source>
</reference>
<dbReference type="Pfam" id="PF01520">
    <property type="entry name" value="Amidase_3"/>
    <property type="match status" value="1"/>
</dbReference>
<dbReference type="EMBL" id="JADCKA010000009">
    <property type="protein sequence ID" value="MBE5035802.1"/>
    <property type="molecule type" value="Genomic_DNA"/>
</dbReference>
<dbReference type="SMART" id="SM00646">
    <property type="entry name" value="Ami_3"/>
    <property type="match status" value="1"/>
</dbReference>
<evidence type="ECO:0000259" key="3">
    <source>
        <dbReference type="SMART" id="SM00646"/>
    </source>
</evidence>
<dbReference type="RefSeq" id="WP_226385450.1">
    <property type="nucleotide sequence ID" value="NZ_JADCKA010000009.1"/>
</dbReference>
<protein>
    <submittedName>
        <fullName evidence="4">N-acetylmuramoyl-L-alanine amidase</fullName>
    </submittedName>
</protein>
<keyword evidence="1" id="KW-0378">Hydrolase</keyword>
<organism evidence="4 5">
    <name type="scientific">Gallibacter intestinalis</name>
    <dbReference type="NCBI Taxonomy" id="2779356"/>
    <lineage>
        <taxon>Bacteria</taxon>
        <taxon>Bacillati</taxon>
        <taxon>Bacillota</taxon>
        <taxon>Clostridia</taxon>
        <taxon>Eubacteriales</taxon>
        <taxon>Eubacteriaceae</taxon>
        <taxon>Gallibacter</taxon>
    </lineage>
</organism>
<name>A0ABR9QYJ2_9FIRM</name>
<evidence type="ECO:0000256" key="2">
    <source>
        <dbReference type="SAM" id="MobiDB-lite"/>
    </source>
</evidence>
<comment type="caution">
    <text evidence="4">The sequence shown here is derived from an EMBL/GenBank/DDBJ whole genome shotgun (WGS) entry which is preliminary data.</text>
</comment>
<proteinExistence type="predicted"/>
<dbReference type="CDD" id="cd02696">
    <property type="entry name" value="MurNAc-LAA"/>
    <property type="match status" value="1"/>
</dbReference>